<feature type="domain" description="AIG1-type G" evidence="4">
    <location>
        <begin position="6"/>
        <end position="217"/>
    </location>
</feature>
<keyword evidence="5" id="KW-1185">Reference proteome</keyword>
<gene>
    <name evidence="6" type="primary">GIMD1</name>
</gene>
<evidence type="ECO:0000256" key="1">
    <source>
        <dbReference type="ARBA" id="ARBA00008535"/>
    </source>
</evidence>
<dbReference type="CTD" id="100507096"/>
<keyword evidence="3" id="KW-0342">GTP-binding</keyword>
<dbReference type="Pfam" id="PF04548">
    <property type="entry name" value="AIG1"/>
    <property type="match status" value="1"/>
</dbReference>
<comment type="similarity">
    <text evidence="1">Belongs to the TRAFAC class TrmE-Era-EngA-EngB-Septin-like GTPase superfamily. AIG1/Toc34/Toc159-like paraseptin GTPase family. IAN subfamily.</text>
</comment>
<dbReference type="GeneID" id="110080472"/>
<dbReference type="SUPFAM" id="SSF52540">
    <property type="entry name" value="P-loop containing nucleoside triphosphate hydrolases"/>
    <property type="match status" value="1"/>
</dbReference>
<dbReference type="AlphaFoldDB" id="A0A6J0TU33"/>
<dbReference type="InParanoid" id="A0A6J0TU33"/>
<accession>A0A6J0TU33</accession>
<dbReference type="Gene3D" id="3.40.50.300">
    <property type="entry name" value="P-loop containing nucleotide triphosphate hydrolases"/>
    <property type="match status" value="1"/>
</dbReference>
<name>A0A6J0TU33_9SAUR</name>
<organism evidence="5 6">
    <name type="scientific">Pogona vitticeps</name>
    <name type="common">central bearded dragon</name>
    <dbReference type="NCBI Taxonomy" id="103695"/>
    <lineage>
        <taxon>Eukaryota</taxon>
        <taxon>Metazoa</taxon>
        <taxon>Chordata</taxon>
        <taxon>Craniata</taxon>
        <taxon>Vertebrata</taxon>
        <taxon>Euteleostomi</taxon>
        <taxon>Lepidosauria</taxon>
        <taxon>Squamata</taxon>
        <taxon>Bifurcata</taxon>
        <taxon>Unidentata</taxon>
        <taxon>Episquamata</taxon>
        <taxon>Toxicofera</taxon>
        <taxon>Iguania</taxon>
        <taxon>Acrodonta</taxon>
        <taxon>Agamidae</taxon>
        <taxon>Amphibolurinae</taxon>
        <taxon>Pogona</taxon>
    </lineage>
</organism>
<evidence type="ECO:0000313" key="5">
    <source>
        <dbReference type="Proteomes" id="UP001652642"/>
    </source>
</evidence>
<dbReference type="OrthoDB" id="8954335at2759"/>
<dbReference type="GO" id="GO:0005525">
    <property type="term" value="F:GTP binding"/>
    <property type="evidence" value="ECO:0007669"/>
    <property type="project" value="UniProtKB-KW"/>
</dbReference>
<dbReference type="PANTHER" id="PTHR10903">
    <property type="entry name" value="GTPASE, IMAP FAMILY MEMBER-RELATED"/>
    <property type="match status" value="1"/>
</dbReference>
<sequence>MSNNNKMTINLLLLGQTQSGKSSAGNTLLGSMDFASHLSPCSVTAACCLGRSCHISGFARRQGSELTLQVRVLDTPGYPHSSLSKEQVQEEVKRALIQHFGEKGLHLALLVLRADIPLCRGEEEPTVEFVQTLLGPNWKSYTVILFTHADQVEKARFSTELYLHTASDTLHKVLHSVQQKYIFVDNHARVPKEENLKLLRKIVEFIKQNNYQTLLPK</sequence>
<dbReference type="Proteomes" id="UP001652642">
    <property type="component" value="Chromosome 5"/>
</dbReference>
<evidence type="ECO:0000256" key="3">
    <source>
        <dbReference type="ARBA" id="ARBA00023134"/>
    </source>
</evidence>
<dbReference type="InterPro" id="IPR006703">
    <property type="entry name" value="G_AIG1"/>
</dbReference>
<dbReference type="KEGG" id="pvt:110080472"/>
<evidence type="ECO:0000256" key="2">
    <source>
        <dbReference type="ARBA" id="ARBA00022741"/>
    </source>
</evidence>
<reference evidence="6" key="1">
    <citation type="submission" date="2025-08" db="UniProtKB">
        <authorList>
            <consortium name="RefSeq"/>
        </authorList>
    </citation>
    <scope>IDENTIFICATION</scope>
</reference>
<dbReference type="RefSeq" id="XP_020652071.2">
    <property type="nucleotide sequence ID" value="XM_020796412.2"/>
</dbReference>
<evidence type="ECO:0000259" key="4">
    <source>
        <dbReference type="PROSITE" id="PS51720"/>
    </source>
</evidence>
<dbReference type="PROSITE" id="PS51720">
    <property type="entry name" value="G_AIG1"/>
    <property type="match status" value="1"/>
</dbReference>
<dbReference type="PANTHER" id="PTHR10903:SF103">
    <property type="entry name" value="GTPASE IMAP FAMILY MEMBER GIMD1"/>
    <property type="match status" value="1"/>
</dbReference>
<protein>
    <submittedName>
        <fullName evidence="6">GTPase IMAP family member GIMD1</fullName>
    </submittedName>
</protein>
<evidence type="ECO:0000313" key="6">
    <source>
        <dbReference type="RefSeq" id="XP_020652071.2"/>
    </source>
</evidence>
<dbReference type="InterPro" id="IPR045058">
    <property type="entry name" value="GIMA/IAN/Toc"/>
</dbReference>
<keyword evidence="2" id="KW-0547">Nucleotide-binding</keyword>
<proteinExistence type="inferred from homology"/>
<dbReference type="InterPro" id="IPR027417">
    <property type="entry name" value="P-loop_NTPase"/>
</dbReference>